<evidence type="ECO:0000256" key="1">
    <source>
        <dbReference type="ARBA" id="ARBA00023015"/>
    </source>
</evidence>
<dbReference type="Gene3D" id="3.40.1410.10">
    <property type="entry name" value="Chorismate lyase-like"/>
    <property type="match status" value="1"/>
</dbReference>
<dbReference type="RefSeq" id="WP_344329280.1">
    <property type="nucleotide sequence ID" value="NZ_BAAASZ010000052.1"/>
</dbReference>
<dbReference type="InterPro" id="IPR028978">
    <property type="entry name" value="Chorismate_lyase_/UTRA_dom_sf"/>
</dbReference>
<dbReference type="InterPro" id="IPR011663">
    <property type="entry name" value="UTRA"/>
</dbReference>
<accession>A0ABN3KRJ9</accession>
<dbReference type="Proteomes" id="UP001501638">
    <property type="component" value="Unassembled WGS sequence"/>
</dbReference>
<dbReference type="PRINTS" id="PR00035">
    <property type="entry name" value="HTHGNTR"/>
</dbReference>
<dbReference type="PANTHER" id="PTHR44846">
    <property type="entry name" value="MANNOSYL-D-GLYCERATE TRANSPORT/METABOLISM SYSTEM REPRESSOR MNGR-RELATED"/>
    <property type="match status" value="1"/>
</dbReference>
<keyword evidence="7" id="KW-1185">Reference proteome</keyword>
<evidence type="ECO:0000256" key="4">
    <source>
        <dbReference type="SAM" id="MobiDB-lite"/>
    </source>
</evidence>
<dbReference type="InterPro" id="IPR000524">
    <property type="entry name" value="Tscrpt_reg_HTH_GntR"/>
</dbReference>
<protein>
    <submittedName>
        <fullName evidence="6">Transcriptional regulator NagR</fullName>
    </submittedName>
</protein>
<dbReference type="InterPro" id="IPR050679">
    <property type="entry name" value="Bact_HTH_transcr_reg"/>
</dbReference>
<dbReference type="InterPro" id="IPR036390">
    <property type="entry name" value="WH_DNA-bd_sf"/>
</dbReference>
<evidence type="ECO:0000313" key="6">
    <source>
        <dbReference type="EMBL" id="GAA2467818.1"/>
    </source>
</evidence>
<dbReference type="SUPFAM" id="SSF64288">
    <property type="entry name" value="Chorismate lyase-like"/>
    <property type="match status" value="1"/>
</dbReference>
<dbReference type="SMART" id="SM00345">
    <property type="entry name" value="HTH_GNTR"/>
    <property type="match status" value="1"/>
</dbReference>
<comment type="caution">
    <text evidence="6">The sequence shown here is derived from an EMBL/GenBank/DDBJ whole genome shotgun (WGS) entry which is preliminary data.</text>
</comment>
<dbReference type="PROSITE" id="PS50949">
    <property type="entry name" value="HTH_GNTR"/>
    <property type="match status" value="1"/>
</dbReference>
<name>A0ABN3KRJ9_9ACTN</name>
<feature type="domain" description="HTH gntR-type" evidence="5">
    <location>
        <begin position="6"/>
        <end position="72"/>
    </location>
</feature>
<sequence>METDFAPRYHRIEQALRARLAGRRPHDPLPSESELCAEFGVSRMTARAAVQRLVAEGLVYRVPGRGTFVAEPPTHRRAENLVGFGEETRRRGRRPSSRLVSALRRPATEEEANRLLLGGPPAHVVEIGRVRLADGVPTALERAVFPDELSALLDADLATASLHRTLVDLGRTPTRGHSSIRAAAASEEEAGLLSVAPGAPLLVEARLILDQDGRPLELTESRYVGERYALDVAFDVDIAAHGPGEV</sequence>
<dbReference type="Gene3D" id="1.10.10.10">
    <property type="entry name" value="Winged helix-like DNA-binding domain superfamily/Winged helix DNA-binding domain"/>
    <property type="match status" value="1"/>
</dbReference>
<evidence type="ECO:0000256" key="3">
    <source>
        <dbReference type="ARBA" id="ARBA00023163"/>
    </source>
</evidence>
<dbReference type="EMBL" id="BAAASZ010000052">
    <property type="protein sequence ID" value="GAA2467818.1"/>
    <property type="molecule type" value="Genomic_DNA"/>
</dbReference>
<keyword evidence="1" id="KW-0805">Transcription regulation</keyword>
<keyword evidence="3" id="KW-0804">Transcription</keyword>
<dbReference type="InterPro" id="IPR036388">
    <property type="entry name" value="WH-like_DNA-bd_sf"/>
</dbReference>
<evidence type="ECO:0000256" key="2">
    <source>
        <dbReference type="ARBA" id="ARBA00023125"/>
    </source>
</evidence>
<dbReference type="SMART" id="SM00866">
    <property type="entry name" value="UTRA"/>
    <property type="match status" value="1"/>
</dbReference>
<proteinExistence type="predicted"/>
<gene>
    <name evidence="6" type="primary">nagR</name>
    <name evidence="6" type="ORF">GCM10010405_60600</name>
</gene>
<dbReference type="CDD" id="cd07377">
    <property type="entry name" value="WHTH_GntR"/>
    <property type="match status" value="1"/>
</dbReference>
<feature type="region of interest" description="Disordered" evidence="4">
    <location>
        <begin position="86"/>
        <end position="105"/>
    </location>
</feature>
<dbReference type="SUPFAM" id="SSF46785">
    <property type="entry name" value="Winged helix' DNA-binding domain"/>
    <property type="match status" value="1"/>
</dbReference>
<dbReference type="Pfam" id="PF00392">
    <property type="entry name" value="GntR"/>
    <property type="match status" value="1"/>
</dbReference>
<dbReference type="Pfam" id="PF07702">
    <property type="entry name" value="UTRA"/>
    <property type="match status" value="1"/>
</dbReference>
<evidence type="ECO:0000313" key="7">
    <source>
        <dbReference type="Proteomes" id="UP001501638"/>
    </source>
</evidence>
<keyword evidence="2" id="KW-0238">DNA-binding</keyword>
<reference evidence="6 7" key="1">
    <citation type="journal article" date="2019" name="Int. J. Syst. Evol. Microbiol.">
        <title>The Global Catalogue of Microorganisms (GCM) 10K type strain sequencing project: providing services to taxonomists for standard genome sequencing and annotation.</title>
        <authorList>
            <consortium name="The Broad Institute Genomics Platform"/>
            <consortium name="The Broad Institute Genome Sequencing Center for Infectious Disease"/>
            <person name="Wu L."/>
            <person name="Ma J."/>
        </authorList>
    </citation>
    <scope>NUCLEOTIDE SEQUENCE [LARGE SCALE GENOMIC DNA]</scope>
    <source>
        <strain evidence="6 7">JCM 6305</strain>
    </source>
</reference>
<evidence type="ECO:0000259" key="5">
    <source>
        <dbReference type="PROSITE" id="PS50949"/>
    </source>
</evidence>
<organism evidence="6 7">
    <name type="scientific">Streptomyces macrosporus</name>
    <dbReference type="NCBI Taxonomy" id="44032"/>
    <lineage>
        <taxon>Bacteria</taxon>
        <taxon>Bacillati</taxon>
        <taxon>Actinomycetota</taxon>
        <taxon>Actinomycetes</taxon>
        <taxon>Kitasatosporales</taxon>
        <taxon>Streptomycetaceae</taxon>
        <taxon>Streptomyces</taxon>
    </lineage>
</organism>